<sequence>MRGKRLIGVAIIAATIPTAAFADDPRDPSMRSADAHARDSEQTRQLNLQAAAANRGPRYHVVRPGGYEDADYVAASRDHDRDMDRYARSRAQYEREMAEWRRAVAACRAGYYDACDN</sequence>
<protein>
    <submittedName>
        <fullName evidence="3">Uncharacterized protein</fullName>
    </submittedName>
</protein>
<accession>A0AA42CND4</accession>
<feature type="compositionally biased region" description="Basic and acidic residues" evidence="1">
    <location>
        <begin position="23"/>
        <end position="42"/>
    </location>
</feature>
<organism evidence="3 4">
    <name type="scientific">Sphingomonas lycopersici</name>
    <dbReference type="NCBI Taxonomy" id="2951807"/>
    <lineage>
        <taxon>Bacteria</taxon>
        <taxon>Pseudomonadati</taxon>
        <taxon>Pseudomonadota</taxon>
        <taxon>Alphaproteobacteria</taxon>
        <taxon>Sphingomonadales</taxon>
        <taxon>Sphingomonadaceae</taxon>
        <taxon>Sphingomonas</taxon>
    </lineage>
</organism>
<evidence type="ECO:0000313" key="3">
    <source>
        <dbReference type="EMBL" id="MCW6533450.1"/>
    </source>
</evidence>
<dbReference type="Proteomes" id="UP001165565">
    <property type="component" value="Unassembled WGS sequence"/>
</dbReference>
<feature type="chain" id="PRO_5041466772" evidence="2">
    <location>
        <begin position="23"/>
        <end position="117"/>
    </location>
</feature>
<keyword evidence="4" id="KW-1185">Reference proteome</keyword>
<feature type="signal peptide" evidence="2">
    <location>
        <begin position="1"/>
        <end position="22"/>
    </location>
</feature>
<name>A0AA42CND4_9SPHN</name>
<reference evidence="3" key="1">
    <citation type="submission" date="2022-06" db="EMBL/GenBank/DDBJ databases">
        <title>Sphingomonas sp. nov. isolated from rhizosphere soil of tomato.</title>
        <authorList>
            <person name="Dong H."/>
            <person name="Gao R."/>
        </authorList>
    </citation>
    <scope>NUCLEOTIDE SEQUENCE</scope>
    <source>
        <strain evidence="3">MMSM24</strain>
    </source>
</reference>
<comment type="caution">
    <text evidence="3">The sequence shown here is derived from an EMBL/GenBank/DDBJ whole genome shotgun (WGS) entry which is preliminary data.</text>
</comment>
<dbReference type="RefSeq" id="WP_179515537.1">
    <property type="nucleotide sequence ID" value="NZ_JANFAU010000001.1"/>
</dbReference>
<dbReference type="AlphaFoldDB" id="A0AA42CND4"/>
<dbReference type="EMBL" id="JANFAV010000001">
    <property type="protein sequence ID" value="MCW6533450.1"/>
    <property type="molecule type" value="Genomic_DNA"/>
</dbReference>
<evidence type="ECO:0000256" key="2">
    <source>
        <dbReference type="SAM" id="SignalP"/>
    </source>
</evidence>
<gene>
    <name evidence="3" type="ORF">NEE01_01490</name>
</gene>
<evidence type="ECO:0000256" key="1">
    <source>
        <dbReference type="SAM" id="MobiDB-lite"/>
    </source>
</evidence>
<keyword evidence="2" id="KW-0732">Signal</keyword>
<proteinExistence type="predicted"/>
<evidence type="ECO:0000313" key="4">
    <source>
        <dbReference type="Proteomes" id="UP001165565"/>
    </source>
</evidence>
<feature type="region of interest" description="Disordered" evidence="1">
    <location>
        <begin position="21"/>
        <end position="44"/>
    </location>
</feature>